<evidence type="ECO:0000313" key="8">
    <source>
        <dbReference type="Proteomes" id="UP000004662"/>
    </source>
</evidence>
<evidence type="ECO:0000256" key="6">
    <source>
        <dbReference type="SAM" id="Phobius"/>
    </source>
</evidence>
<dbReference type="Pfam" id="PF01594">
    <property type="entry name" value="AI-2E_transport"/>
    <property type="match status" value="1"/>
</dbReference>
<feature type="transmembrane region" description="Helical" evidence="6">
    <location>
        <begin position="304"/>
        <end position="326"/>
    </location>
</feature>
<comment type="subcellular location">
    <subcellularLocation>
        <location evidence="1">Membrane</location>
        <topology evidence="1">Multi-pass membrane protein</topology>
    </subcellularLocation>
</comment>
<comment type="similarity">
    <text evidence="2">Belongs to the autoinducer-2 exporter (AI-2E) (TC 2.A.86) family.</text>
</comment>
<evidence type="ECO:0000256" key="2">
    <source>
        <dbReference type="ARBA" id="ARBA00009773"/>
    </source>
</evidence>
<dbReference type="GO" id="GO:0016020">
    <property type="term" value="C:membrane"/>
    <property type="evidence" value="ECO:0007669"/>
    <property type="project" value="UniProtKB-SubCell"/>
</dbReference>
<dbReference type="PANTHER" id="PTHR21716:SF4">
    <property type="entry name" value="TRANSMEMBRANE PROTEIN 245"/>
    <property type="match status" value="1"/>
</dbReference>
<feature type="transmembrane region" description="Helical" evidence="6">
    <location>
        <begin position="273"/>
        <end position="292"/>
    </location>
</feature>
<gene>
    <name evidence="7" type="ORF">DFW101_2875</name>
</gene>
<evidence type="ECO:0000256" key="1">
    <source>
        <dbReference type="ARBA" id="ARBA00004141"/>
    </source>
</evidence>
<dbReference type="EMBL" id="CM001368">
    <property type="protein sequence ID" value="EHJ48877.1"/>
    <property type="molecule type" value="Genomic_DNA"/>
</dbReference>
<dbReference type="Proteomes" id="UP000004662">
    <property type="component" value="Chromosome"/>
</dbReference>
<feature type="transmembrane region" description="Helical" evidence="6">
    <location>
        <begin position="237"/>
        <end position="266"/>
    </location>
</feature>
<organism evidence="7 8">
    <name type="scientific">Solidesulfovibrio carbinoliphilus subsp. oakridgensis</name>
    <dbReference type="NCBI Taxonomy" id="694327"/>
    <lineage>
        <taxon>Bacteria</taxon>
        <taxon>Pseudomonadati</taxon>
        <taxon>Thermodesulfobacteriota</taxon>
        <taxon>Desulfovibrionia</taxon>
        <taxon>Desulfovibrionales</taxon>
        <taxon>Desulfovibrionaceae</taxon>
        <taxon>Solidesulfovibrio</taxon>
    </lineage>
</organism>
<keyword evidence="5 6" id="KW-0472">Membrane</keyword>
<dbReference type="PANTHER" id="PTHR21716">
    <property type="entry name" value="TRANSMEMBRANE PROTEIN"/>
    <property type="match status" value="1"/>
</dbReference>
<feature type="transmembrane region" description="Helical" evidence="6">
    <location>
        <begin position="34"/>
        <end position="51"/>
    </location>
</feature>
<dbReference type="InterPro" id="IPR002549">
    <property type="entry name" value="AI-2E-like"/>
</dbReference>
<evidence type="ECO:0000313" key="7">
    <source>
        <dbReference type="EMBL" id="EHJ48877.1"/>
    </source>
</evidence>
<evidence type="ECO:0000256" key="3">
    <source>
        <dbReference type="ARBA" id="ARBA00022692"/>
    </source>
</evidence>
<evidence type="ECO:0008006" key="9">
    <source>
        <dbReference type="Google" id="ProtNLM"/>
    </source>
</evidence>
<evidence type="ECO:0000256" key="5">
    <source>
        <dbReference type="ARBA" id="ARBA00023136"/>
    </source>
</evidence>
<proteinExistence type="inferred from homology"/>
<dbReference type="HOGENOM" id="CLU_041771_2_2_7"/>
<reference evidence="8" key="1">
    <citation type="journal article" date="2015" name="Genome Announc.">
        <title>High-Quality Draft Genome Sequence of Desulfovibrio carbinoliphilus FW-101-2B, an Organic Acid-Oxidizing Sulfate-Reducing Bacterium Isolated from Uranium(VI)-Contaminated Groundwater.</title>
        <authorList>
            <person name="Ramsay B.D."/>
            <person name="Hwang C."/>
            <person name="Woo H.L."/>
            <person name="Carroll S.L."/>
            <person name="Lucas S."/>
            <person name="Han J."/>
            <person name="Lapidus A.L."/>
            <person name="Cheng J.F."/>
            <person name="Goodwin L.A."/>
            <person name="Pitluck S."/>
            <person name="Peters L."/>
            <person name="Chertkov O."/>
            <person name="Held B."/>
            <person name="Detter J.C."/>
            <person name="Han C.S."/>
            <person name="Tapia R."/>
            <person name="Land M.L."/>
            <person name="Hauser L.J."/>
            <person name="Kyrpides N.C."/>
            <person name="Ivanova N.N."/>
            <person name="Mikhailova N."/>
            <person name="Pagani I."/>
            <person name="Woyke T."/>
            <person name="Arkin A.P."/>
            <person name="Dehal P."/>
            <person name="Chivian D."/>
            <person name="Criddle C.S."/>
            <person name="Wu W."/>
            <person name="Chakraborty R."/>
            <person name="Hazen T.C."/>
            <person name="Fields M.W."/>
        </authorList>
    </citation>
    <scope>NUCLEOTIDE SEQUENCE [LARGE SCALE GENOMIC DNA]</scope>
    <source>
        <strain evidence="8">FW-101-2B</strain>
    </source>
</reference>
<sequence length="367" mass="39796">MGNTPGFYRPFLLATFLAAVSIMATLLWPFRHAMVIALVLATLVRPLGAWLPRFMRARRLLAATTLTLLTVLFVLLPLAGLLTLLTSEAVTFVQTAAAWFKAGGLHDIVAWARTLPLPGWAKAYLVASPIDLHKIEAWALASGGDIGLWFLWAGKGVANIGLQLFVLVMFLFYLLAEGEFLTERLRRASPLRRDQEDAIIARFKAVSRSVLLGGLGTSLAIGLVTGVGLWIAGITPFLWGAVAVIASLIPVVGLSLILIPSIIYLVATGSWKMAIFLALYWLLVINSVDNVVRPLFMRGQARMSLVWVFVSILGGILLFGPLGLLYGPLALSISFLFFDIFLEAQGETEDRQPCQATPEAGPPEGEG</sequence>
<feature type="transmembrane region" description="Helical" evidence="6">
    <location>
        <begin position="7"/>
        <end position="28"/>
    </location>
</feature>
<dbReference type="RefSeq" id="WP_009182237.1">
    <property type="nucleotide sequence ID" value="NZ_CM001368.1"/>
</dbReference>
<keyword evidence="4 6" id="KW-1133">Transmembrane helix</keyword>
<dbReference type="AlphaFoldDB" id="G7QBL4"/>
<feature type="transmembrane region" description="Helical" evidence="6">
    <location>
        <begin position="210"/>
        <end position="231"/>
    </location>
</feature>
<accession>G7QBL4</accession>
<keyword evidence="3 6" id="KW-0812">Transmembrane</keyword>
<dbReference type="eggNOG" id="COG0628">
    <property type="taxonomic scope" value="Bacteria"/>
</dbReference>
<name>G7QBL4_9BACT</name>
<protein>
    <recommendedName>
        <fullName evidence="9">AI-2E family transporter</fullName>
    </recommendedName>
</protein>
<feature type="transmembrane region" description="Helical" evidence="6">
    <location>
        <begin position="157"/>
        <end position="176"/>
    </location>
</feature>
<dbReference type="STRING" id="694327.DFW101_2875"/>
<feature type="transmembrane region" description="Helical" evidence="6">
    <location>
        <begin position="60"/>
        <end position="85"/>
    </location>
</feature>
<keyword evidence="8" id="KW-1185">Reference proteome</keyword>
<evidence type="ECO:0000256" key="4">
    <source>
        <dbReference type="ARBA" id="ARBA00022989"/>
    </source>
</evidence>